<dbReference type="CDD" id="cd04733">
    <property type="entry name" value="OYE_like_2_FMN"/>
    <property type="match status" value="1"/>
</dbReference>
<dbReference type="Pfam" id="PF00724">
    <property type="entry name" value="Oxidored_FMN"/>
    <property type="match status" value="1"/>
</dbReference>
<dbReference type="GO" id="GO:0010181">
    <property type="term" value="F:FMN binding"/>
    <property type="evidence" value="ECO:0007669"/>
    <property type="project" value="InterPro"/>
</dbReference>
<dbReference type="GO" id="GO:0016491">
    <property type="term" value="F:oxidoreductase activity"/>
    <property type="evidence" value="ECO:0007669"/>
    <property type="project" value="UniProtKB-KW"/>
</dbReference>
<dbReference type="InterPro" id="IPR013785">
    <property type="entry name" value="Aldolase_TIM"/>
</dbReference>
<dbReference type="PANTHER" id="PTHR43656:SF2">
    <property type="entry name" value="BINDING OXIDOREDUCTASE, PUTATIVE (AFU_ORTHOLOGUE AFUA_2G08260)-RELATED"/>
    <property type="match status" value="1"/>
</dbReference>
<feature type="domain" description="NADH:flavin oxidoreductase/NADH oxidase N-terminal" evidence="4">
    <location>
        <begin position="18"/>
        <end position="346"/>
    </location>
</feature>
<accession>A0AAD2G1G4</accession>
<dbReference type="InterPro" id="IPR051799">
    <property type="entry name" value="NADH_flavin_oxidoreductase"/>
</dbReference>
<keyword evidence="1" id="KW-0285">Flavoprotein</keyword>
<evidence type="ECO:0000256" key="3">
    <source>
        <dbReference type="SAM" id="MobiDB-lite"/>
    </source>
</evidence>
<evidence type="ECO:0000313" key="6">
    <source>
        <dbReference type="Proteomes" id="UP001295423"/>
    </source>
</evidence>
<evidence type="ECO:0000256" key="2">
    <source>
        <dbReference type="ARBA" id="ARBA00023002"/>
    </source>
</evidence>
<dbReference type="Gene3D" id="3.20.20.70">
    <property type="entry name" value="Aldolase class I"/>
    <property type="match status" value="1"/>
</dbReference>
<evidence type="ECO:0000313" key="5">
    <source>
        <dbReference type="EMBL" id="CAJ1958974.1"/>
    </source>
</evidence>
<keyword evidence="6" id="KW-1185">Reference proteome</keyword>
<feature type="region of interest" description="Disordered" evidence="3">
    <location>
        <begin position="78"/>
        <end position="103"/>
    </location>
</feature>
<name>A0AAD2G1G4_9STRA</name>
<reference evidence="5" key="1">
    <citation type="submission" date="2023-08" db="EMBL/GenBank/DDBJ databases">
        <authorList>
            <person name="Audoor S."/>
            <person name="Bilcke G."/>
        </authorList>
    </citation>
    <scope>NUCLEOTIDE SEQUENCE</scope>
</reference>
<dbReference type="Proteomes" id="UP001295423">
    <property type="component" value="Unassembled WGS sequence"/>
</dbReference>
<evidence type="ECO:0000259" key="4">
    <source>
        <dbReference type="Pfam" id="PF00724"/>
    </source>
</evidence>
<dbReference type="AlphaFoldDB" id="A0AAD2G1G4"/>
<dbReference type="EMBL" id="CAKOGP040001980">
    <property type="protein sequence ID" value="CAJ1958974.1"/>
    <property type="molecule type" value="Genomic_DNA"/>
</dbReference>
<organism evidence="5 6">
    <name type="scientific">Cylindrotheca closterium</name>
    <dbReference type="NCBI Taxonomy" id="2856"/>
    <lineage>
        <taxon>Eukaryota</taxon>
        <taxon>Sar</taxon>
        <taxon>Stramenopiles</taxon>
        <taxon>Ochrophyta</taxon>
        <taxon>Bacillariophyta</taxon>
        <taxon>Bacillariophyceae</taxon>
        <taxon>Bacillariophycidae</taxon>
        <taxon>Bacillariales</taxon>
        <taxon>Bacillariaceae</taxon>
        <taxon>Cylindrotheca</taxon>
    </lineage>
</organism>
<dbReference type="InterPro" id="IPR001155">
    <property type="entry name" value="OxRdtase_FMN_N"/>
</dbReference>
<sequence length="423" mass="46084">MPNQESSSNQEISNPLRKPLTLPCGALLKNRIIKACMSDSLGECGCPTKPQIRLYERWAEGGVGLSCVGEVQVDPRYPEKPGNLVPTITTDTVPTDDEKSSPNGLFRELTRRATINGAHLWAQLGHAGALTHLPVNPVPKGPSPLNVPGLSCEGMSLEEIQSLPRKYAATAQRSKELGFTGVLIHAGHGFLLSQFLSPLFNKRNDDYGGPIDRRCRLILEIIQAVRKVVGPTFPVGIRLNSTDQLEGGLIQEEALEAVRLLDTTSIDLIDISGGTYFPGAKSAGDGKGEGPYFLEFARRARALTNKPLVLTGGFKKRHQALEVLNSDTVDAVGIARALALNPSLATDWMANSNAMTTNVDPTFPRFQETVPGGITAWFTMHLTALGEDRENIFDMGLATALGEYEERDAQRTLEWRQHFSMSN</sequence>
<comment type="caution">
    <text evidence="5">The sequence shown here is derived from an EMBL/GenBank/DDBJ whole genome shotgun (WGS) entry which is preliminary data.</text>
</comment>
<protein>
    <recommendedName>
        <fullName evidence="4">NADH:flavin oxidoreductase/NADH oxidase N-terminal domain-containing protein</fullName>
    </recommendedName>
</protein>
<gene>
    <name evidence="5" type="ORF">CYCCA115_LOCUS17445</name>
</gene>
<dbReference type="SUPFAM" id="SSF51395">
    <property type="entry name" value="FMN-linked oxidoreductases"/>
    <property type="match status" value="1"/>
</dbReference>
<proteinExistence type="predicted"/>
<dbReference type="PANTHER" id="PTHR43656">
    <property type="entry name" value="BINDING OXIDOREDUCTASE, PUTATIVE (AFU_ORTHOLOGUE AFUA_2G08260)-RELATED"/>
    <property type="match status" value="1"/>
</dbReference>
<keyword evidence="2" id="KW-0560">Oxidoreductase</keyword>
<evidence type="ECO:0000256" key="1">
    <source>
        <dbReference type="ARBA" id="ARBA00022630"/>
    </source>
</evidence>